<protein>
    <recommendedName>
        <fullName evidence="4">RND transporter</fullName>
    </recommendedName>
</protein>
<dbReference type="EMBL" id="CP008956">
    <property type="protein sequence ID" value="QJQ00295.1"/>
    <property type="molecule type" value="Genomic_DNA"/>
</dbReference>
<evidence type="ECO:0000256" key="1">
    <source>
        <dbReference type="SAM" id="SignalP"/>
    </source>
</evidence>
<name>A0A6M3ZNY2_9BURK</name>
<feature type="chain" id="PRO_5026820996" description="RND transporter" evidence="1">
    <location>
        <begin position="21"/>
        <end position="96"/>
    </location>
</feature>
<dbReference type="InterPro" id="IPR021647">
    <property type="entry name" value="CusF_Ec"/>
</dbReference>
<dbReference type="Gene3D" id="2.40.50.320">
    <property type="entry name" value="Copper binding periplasmic protein CusF"/>
    <property type="match status" value="1"/>
</dbReference>
<sequence>MLRTLLFTASLLLPMLAAQAQDQPPKVDGEIRKIDAATGKLTIRHGEIPNLQMPGMTMVFKAAPEILARARAGEKISFSAERIDGALTVTSLEEKN</sequence>
<reference evidence="2 3" key="1">
    <citation type="journal article" date="2012" name="J. Bacteriol.">
        <title>Genome sequence of the pathogenic Herbaspirillum seropedicae strain Os34, isolated from rice roots.</title>
        <authorList>
            <person name="Ye W."/>
            <person name="Ye S."/>
            <person name="Liu J."/>
            <person name="Chang S."/>
            <person name="Chen M."/>
            <person name="Zhu B."/>
            <person name="Guo L."/>
            <person name="An Q."/>
        </authorList>
    </citation>
    <scope>NUCLEOTIDE SEQUENCE [LARGE SCALE GENOMIC DNA]</scope>
    <source>
        <strain evidence="2 3">Os34</strain>
    </source>
</reference>
<evidence type="ECO:0000313" key="3">
    <source>
        <dbReference type="Proteomes" id="UP000501648"/>
    </source>
</evidence>
<keyword evidence="1" id="KW-0732">Signal</keyword>
<proteinExistence type="predicted"/>
<evidence type="ECO:0000313" key="2">
    <source>
        <dbReference type="EMBL" id="QJQ00295.1"/>
    </source>
</evidence>
<evidence type="ECO:0008006" key="4">
    <source>
        <dbReference type="Google" id="ProtNLM"/>
    </source>
</evidence>
<feature type="signal peptide" evidence="1">
    <location>
        <begin position="1"/>
        <end position="20"/>
    </location>
</feature>
<organism evidence="2 3">
    <name type="scientific">Herbaspirillum rubrisubalbicans Os34</name>
    <dbReference type="NCBI Taxonomy" id="1235827"/>
    <lineage>
        <taxon>Bacteria</taxon>
        <taxon>Pseudomonadati</taxon>
        <taxon>Pseudomonadota</taxon>
        <taxon>Betaproteobacteria</taxon>
        <taxon>Burkholderiales</taxon>
        <taxon>Oxalobacteraceae</taxon>
        <taxon>Herbaspirillum</taxon>
    </lineage>
</organism>
<dbReference type="RefSeq" id="WP_017454186.1">
    <property type="nucleotide sequence ID" value="NZ_CP008956.1"/>
</dbReference>
<gene>
    <name evidence="2" type="ORF">C798_08640</name>
</gene>
<dbReference type="Pfam" id="PF11604">
    <property type="entry name" value="CusF_Ec"/>
    <property type="match status" value="1"/>
</dbReference>
<dbReference type="InterPro" id="IPR042230">
    <property type="entry name" value="CusF_sf"/>
</dbReference>
<dbReference type="Proteomes" id="UP000501648">
    <property type="component" value="Chromosome"/>
</dbReference>
<accession>A0A6M3ZNY2</accession>
<dbReference type="AlphaFoldDB" id="A0A6M3ZNY2"/>